<feature type="transmembrane region" description="Helical" evidence="6">
    <location>
        <begin position="250"/>
        <end position="269"/>
    </location>
</feature>
<dbReference type="EMBL" id="FOUJ01000007">
    <property type="protein sequence ID" value="SFM89302.1"/>
    <property type="molecule type" value="Genomic_DNA"/>
</dbReference>
<feature type="transmembrane region" description="Helical" evidence="6">
    <location>
        <begin position="363"/>
        <end position="381"/>
    </location>
</feature>
<comment type="subcellular location">
    <subcellularLocation>
        <location evidence="1">Cell membrane</location>
        <topology evidence="1">Multi-pass membrane protein</topology>
    </subcellularLocation>
</comment>
<feature type="transmembrane region" description="Helical" evidence="6">
    <location>
        <begin position="158"/>
        <end position="176"/>
    </location>
</feature>
<evidence type="ECO:0000256" key="1">
    <source>
        <dbReference type="ARBA" id="ARBA00004651"/>
    </source>
</evidence>
<evidence type="ECO:0000256" key="2">
    <source>
        <dbReference type="ARBA" id="ARBA00022475"/>
    </source>
</evidence>
<protein>
    <submittedName>
        <fullName evidence="7">Membrane protein involved in the export of O-antigen and teichoic acid</fullName>
    </submittedName>
</protein>
<dbReference type="InterPro" id="IPR002797">
    <property type="entry name" value="Polysacc_synth"/>
</dbReference>
<feature type="transmembrane region" description="Helical" evidence="6">
    <location>
        <begin position="89"/>
        <end position="111"/>
    </location>
</feature>
<dbReference type="Proteomes" id="UP000198535">
    <property type="component" value="Unassembled WGS sequence"/>
</dbReference>
<proteinExistence type="predicted"/>
<keyword evidence="5 6" id="KW-0472">Membrane</keyword>
<keyword evidence="2" id="KW-1003">Cell membrane</keyword>
<dbReference type="InterPro" id="IPR050833">
    <property type="entry name" value="Poly_Biosynth_Transport"/>
</dbReference>
<dbReference type="GO" id="GO:0005886">
    <property type="term" value="C:plasma membrane"/>
    <property type="evidence" value="ECO:0007669"/>
    <property type="project" value="UniProtKB-SubCell"/>
</dbReference>
<feature type="transmembrane region" description="Helical" evidence="6">
    <location>
        <begin position="421"/>
        <end position="442"/>
    </location>
</feature>
<dbReference type="AlphaFoldDB" id="A0A1I4UJX0"/>
<dbReference type="STRING" id="487685.SAMN04488696_2753"/>
<organism evidence="7 8">
    <name type="scientific">Methanolobus profundi</name>
    <dbReference type="NCBI Taxonomy" id="487685"/>
    <lineage>
        <taxon>Archaea</taxon>
        <taxon>Methanobacteriati</taxon>
        <taxon>Methanobacteriota</taxon>
        <taxon>Stenosarchaea group</taxon>
        <taxon>Methanomicrobia</taxon>
        <taxon>Methanosarcinales</taxon>
        <taxon>Methanosarcinaceae</taxon>
        <taxon>Methanolobus</taxon>
    </lineage>
</organism>
<feature type="transmembrane region" description="Helical" evidence="6">
    <location>
        <begin position="123"/>
        <end position="146"/>
    </location>
</feature>
<reference evidence="8" key="1">
    <citation type="submission" date="2016-10" db="EMBL/GenBank/DDBJ databases">
        <authorList>
            <person name="Varghese N."/>
            <person name="Submissions S."/>
        </authorList>
    </citation>
    <scope>NUCLEOTIDE SEQUENCE [LARGE SCALE GENOMIC DNA]</scope>
    <source>
        <strain evidence="8">Mob M</strain>
    </source>
</reference>
<feature type="transmembrane region" description="Helical" evidence="6">
    <location>
        <begin position="182"/>
        <end position="200"/>
    </location>
</feature>
<feature type="transmembrane region" description="Helical" evidence="6">
    <location>
        <begin position="48"/>
        <end position="68"/>
    </location>
</feature>
<dbReference type="PANTHER" id="PTHR30250">
    <property type="entry name" value="PST FAMILY PREDICTED COLANIC ACID TRANSPORTER"/>
    <property type="match status" value="1"/>
</dbReference>
<feature type="transmembrane region" description="Helical" evidence="6">
    <location>
        <begin position="448"/>
        <end position="467"/>
    </location>
</feature>
<dbReference type="Pfam" id="PF01943">
    <property type="entry name" value="Polysacc_synt"/>
    <property type="match status" value="1"/>
</dbReference>
<keyword evidence="4 6" id="KW-1133">Transmembrane helix</keyword>
<feature type="transmembrane region" description="Helical" evidence="6">
    <location>
        <begin position="387"/>
        <end position="409"/>
    </location>
</feature>
<accession>A0A1I4UJX0</accession>
<evidence type="ECO:0000256" key="6">
    <source>
        <dbReference type="SAM" id="Phobius"/>
    </source>
</evidence>
<evidence type="ECO:0000256" key="3">
    <source>
        <dbReference type="ARBA" id="ARBA00022692"/>
    </source>
</evidence>
<feature type="transmembrane region" description="Helical" evidence="6">
    <location>
        <begin position="220"/>
        <end position="244"/>
    </location>
</feature>
<feature type="transmembrane region" description="Helical" evidence="6">
    <location>
        <begin position="296"/>
        <end position="314"/>
    </location>
</feature>
<keyword evidence="3 6" id="KW-0812">Transmembrane</keyword>
<feature type="transmembrane region" description="Helical" evidence="6">
    <location>
        <begin position="334"/>
        <end position="356"/>
    </location>
</feature>
<dbReference type="PANTHER" id="PTHR30250:SF11">
    <property type="entry name" value="O-ANTIGEN TRANSPORTER-RELATED"/>
    <property type="match status" value="1"/>
</dbReference>
<name>A0A1I4UJX0_9EURY</name>
<evidence type="ECO:0000313" key="8">
    <source>
        <dbReference type="Proteomes" id="UP000198535"/>
    </source>
</evidence>
<evidence type="ECO:0000256" key="5">
    <source>
        <dbReference type="ARBA" id="ARBA00023136"/>
    </source>
</evidence>
<feature type="transmembrane region" description="Helical" evidence="6">
    <location>
        <begin position="21"/>
        <end position="42"/>
    </location>
</feature>
<evidence type="ECO:0000256" key="4">
    <source>
        <dbReference type="ARBA" id="ARBA00022989"/>
    </source>
</evidence>
<gene>
    <name evidence="7" type="ORF">SAMN04488696_2753</name>
</gene>
<keyword evidence="8" id="KW-1185">Reference proteome</keyword>
<sequence>MFKLNTFFSRIMNIDAIKRQSIVSFIWQVALTFIGFLSTIYFTHTVGASVLGGYFLFIAYISVINLVADGGFGDAAIKRISEGEEQSEYFSAFTILRFFFVMIVVLVLIVFRKYFVDLNDSGTFIWLILALIVGIFYGSVASGILGCAKIGIAATTSFINNISRIIFQIIAVALGYGISGLAGGFVVGLFVSALMQLYFFDLRFVPFKLKHLKNLANFSIWIFLISSGSIVFSTADTIMIGYFLSNADVGIYRVVLQFTLLATFMTVVLRSTLYPRVSRWDKTGDIVSIEASLSKAFTYSLILAIPMTIGGFVLGDKLLYFFYGGDFDNGYWTMNVLFIVQIINIFCYFFTTYLTAMNQLKNLFTVTVASVIANISLNALLIPLIGILGAAIATLATMTLNAFLAMIILSKILQIRIETDSLLNILKASFVMGFLLIGYRMLIPLENVWLTLIPVALGGALYMTLIIKLDRKINADLKGVMLQMIS</sequence>
<dbReference type="CDD" id="cd13128">
    <property type="entry name" value="MATE_Wzx_like"/>
    <property type="match status" value="1"/>
</dbReference>
<evidence type="ECO:0000313" key="7">
    <source>
        <dbReference type="EMBL" id="SFM89302.1"/>
    </source>
</evidence>
<dbReference type="OrthoDB" id="112053at2157"/>